<reference evidence="3" key="1">
    <citation type="journal article" date="2022" name="Int. J. Mol. Sci.">
        <title>Draft Genome of Tanacetum Coccineum: Genomic Comparison of Closely Related Tanacetum-Family Plants.</title>
        <authorList>
            <person name="Yamashiro T."/>
            <person name="Shiraishi A."/>
            <person name="Nakayama K."/>
            <person name="Satake H."/>
        </authorList>
    </citation>
    <scope>NUCLEOTIDE SEQUENCE</scope>
</reference>
<evidence type="ECO:0000256" key="1">
    <source>
        <dbReference type="SAM" id="MobiDB-lite"/>
    </source>
</evidence>
<accession>A0ABQ5DN52</accession>
<dbReference type="Pfam" id="PF14111">
    <property type="entry name" value="DUF4283"/>
    <property type="match status" value="1"/>
</dbReference>
<feature type="compositionally biased region" description="Polar residues" evidence="1">
    <location>
        <begin position="358"/>
        <end position="372"/>
    </location>
</feature>
<comment type="caution">
    <text evidence="3">The sequence shown here is derived from an EMBL/GenBank/DDBJ whole genome shotgun (WGS) entry which is preliminary data.</text>
</comment>
<gene>
    <name evidence="3" type="ORF">Tco_0940270</name>
</gene>
<feature type="domain" description="DUF4283" evidence="2">
    <location>
        <begin position="92"/>
        <end position="172"/>
    </location>
</feature>
<organism evidence="3 4">
    <name type="scientific">Tanacetum coccineum</name>
    <dbReference type="NCBI Taxonomy" id="301880"/>
    <lineage>
        <taxon>Eukaryota</taxon>
        <taxon>Viridiplantae</taxon>
        <taxon>Streptophyta</taxon>
        <taxon>Embryophyta</taxon>
        <taxon>Tracheophyta</taxon>
        <taxon>Spermatophyta</taxon>
        <taxon>Magnoliopsida</taxon>
        <taxon>eudicotyledons</taxon>
        <taxon>Gunneridae</taxon>
        <taxon>Pentapetalae</taxon>
        <taxon>asterids</taxon>
        <taxon>campanulids</taxon>
        <taxon>Asterales</taxon>
        <taxon>Asteraceae</taxon>
        <taxon>Asteroideae</taxon>
        <taxon>Anthemideae</taxon>
        <taxon>Anthemidinae</taxon>
        <taxon>Tanacetum</taxon>
    </lineage>
</organism>
<proteinExistence type="predicted"/>
<evidence type="ECO:0000313" key="4">
    <source>
        <dbReference type="Proteomes" id="UP001151760"/>
    </source>
</evidence>
<feature type="region of interest" description="Disordered" evidence="1">
    <location>
        <begin position="333"/>
        <end position="385"/>
    </location>
</feature>
<dbReference type="PANTHER" id="PTHR31286">
    <property type="entry name" value="GLYCINE-RICH CELL WALL STRUCTURAL PROTEIN 1.8-LIKE"/>
    <property type="match status" value="1"/>
</dbReference>
<evidence type="ECO:0000259" key="2">
    <source>
        <dbReference type="Pfam" id="PF14111"/>
    </source>
</evidence>
<dbReference type="InterPro" id="IPR040256">
    <property type="entry name" value="At4g02000-like"/>
</dbReference>
<sequence length="458" mass="52360">MEKIDSLKPALKSSSKESHDIASKVKNIEGKIRMPIRNVTFVQPLNDVTSNKSKPIGDIAKRSVRISEMHNQEAVEGARITLPMAAVEEVSARFKNTLYGFFIGDRLAFPLVENYVKNTWAKFGLKRVMLDDEFFLFQFETKDGMEKVMEGGPWLIRRIPLFLNVWTPNTTLMKEEIKCAPVWIKLRHVPIVAYSEVGLSLITTQIGRPIMLDTYTSNMCLRSWGRKEYARALVEVLAEEELMDSMVIAIPHNDGKGHSLATITIEYEWRPPRCATCKVFDHTDNKCPKITKVGVTSNVDSEGFVEVKKKKQKPKQPRHVEGVRLSKPKPNFYYRRVEKGETSQSGQNTNKEEVKGVNKTSNGRNSVNTNNETNEKWKHANHSINESDSEEAEEIIMEEHQASWNIRGLNFSPKQSEVCQMIYDYKLSMCAILESHAKDSNLVKICSSVFKHWDWTSN</sequence>
<keyword evidence="4" id="KW-1185">Reference proteome</keyword>
<dbReference type="Proteomes" id="UP001151760">
    <property type="component" value="Unassembled WGS sequence"/>
</dbReference>
<reference evidence="3" key="2">
    <citation type="submission" date="2022-01" db="EMBL/GenBank/DDBJ databases">
        <authorList>
            <person name="Yamashiro T."/>
            <person name="Shiraishi A."/>
            <person name="Satake H."/>
            <person name="Nakayama K."/>
        </authorList>
    </citation>
    <scope>NUCLEOTIDE SEQUENCE</scope>
</reference>
<dbReference type="InterPro" id="IPR025558">
    <property type="entry name" value="DUF4283"/>
</dbReference>
<dbReference type="EMBL" id="BQNB010015470">
    <property type="protein sequence ID" value="GJT40405.1"/>
    <property type="molecule type" value="Genomic_DNA"/>
</dbReference>
<protein>
    <submittedName>
        <fullName evidence="3">Zinc knuckle CX2CX4HX4C containing protein</fullName>
    </submittedName>
</protein>
<evidence type="ECO:0000313" key="3">
    <source>
        <dbReference type="EMBL" id="GJT40405.1"/>
    </source>
</evidence>
<dbReference type="PANTHER" id="PTHR31286:SF99">
    <property type="entry name" value="DUF4283 DOMAIN-CONTAINING PROTEIN"/>
    <property type="match status" value="1"/>
</dbReference>
<name>A0ABQ5DN52_9ASTR</name>